<dbReference type="InterPro" id="IPR038097">
    <property type="entry name" value="Ribosomal_eL36_sf"/>
</dbReference>
<dbReference type="GO" id="GO:0003735">
    <property type="term" value="F:structural constituent of ribosome"/>
    <property type="evidence" value="ECO:0007669"/>
    <property type="project" value="InterPro"/>
</dbReference>
<dbReference type="Pfam" id="PF01158">
    <property type="entry name" value="Ribosomal_L36e"/>
    <property type="match status" value="1"/>
</dbReference>
<dbReference type="InterPro" id="IPR013136">
    <property type="entry name" value="WSTF_Acf1_Cbp146"/>
</dbReference>
<evidence type="ECO:0000256" key="3">
    <source>
        <dbReference type="ARBA" id="ARBA00023274"/>
    </source>
</evidence>
<comment type="subcellular location">
    <subcellularLocation>
        <location evidence="4">Nucleus</location>
    </subcellularLocation>
</comment>
<feature type="compositionally biased region" description="Basic residues" evidence="6">
    <location>
        <begin position="307"/>
        <end position="316"/>
    </location>
</feature>
<accession>A0A3L6RNN8</accession>
<proteinExistence type="inferred from homology"/>
<dbReference type="PANTHER" id="PTHR10114">
    <property type="entry name" value="60S RIBOSOMAL PROTEIN L36"/>
    <property type="match status" value="1"/>
</dbReference>
<gene>
    <name evidence="8" type="ORF">C2845_PM11G07950</name>
</gene>
<keyword evidence="9" id="KW-1185">Reference proteome</keyword>
<evidence type="ECO:0000256" key="5">
    <source>
        <dbReference type="RuleBase" id="RU000665"/>
    </source>
</evidence>
<keyword evidence="2 5" id="KW-0689">Ribosomal protein</keyword>
<dbReference type="InterPro" id="IPR036052">
    <property type="entry name" value="TrpB-like_PALP_sf"/>
</dbReference>
<evidence type="ECO:0000256" key="6">
    <source>
        <dbReference type="SAM" id="MobiDB-lite"/>
    </source>
</evidence>
<organism evidence="8 9">
    <name type="scientific">Panicum miliaceum</name>
    <name type="common">Proso millet</name>
    <name type="synonym">Broomcorn millet</name>
    <dbReference type="NCBI Taxonomy" id="4540"/>
    <lineage>
        <taxon>Eukaryota</taxon>
        <taxon>Viridiplantae</taxon>
        <taxon>Streptophyta</taxon>
        <taxon>Embryophyta</taxon>
        <taxon>Tracheophyta</taxon>
        <taxon>Spermatophyta</taxon>
        <taxon>Magnoliopsida</taxon>
        <taxon>Liliopsida</taxon>
        <taxon>Poales</taxon>
        <taxon>Poaceae</taxon>
        <taxon>PACMAD clade</taxon>
        <taxon>Panicoideae</taxon>
        <taxon>Panicodae</taxon>
        <taxon>Paniceae</taxon>
        <taxon>Panicinae</taxon>
        <taxon>Panicum</taxon>
        <taxon>Panicum sect. Panicum</taxon>
    </lineage>
</organism>
<dbReference type="GO" id="GO:0006412">
    <property type="term" value="P:translation"/>
    <property type="evidence" value="ECO:0007669"/>
    <property type="project" value="InterPro"/>
</dbReference>
<evidence type="ECO:0000256" key="2">
    <source>
        <dbReference type="ARBA" id="ARBA00022980"/>
    </source>
</evidence>
<dbReference type="Gene3D" id="3.40.50.1100">
    <property type="match status" value="1"/>
</dbReference>
<protein>
    <recommendedName>
        <fullName evidence="5">60S ribosomal protein L36</fullName>
    </recommendedName>
</protein>
<dbReference type="STRING" id="4540.A0A3L6RNN8"/>
<dbReference type="FunFam" id="1.10.10.1760:FF:000001">
    <property type="entry name" value="60S ribosomal protein L36"/>
    <property type="match status" value="1"/>
</dbReference>
<dbReference type="OrthoDB" id="25649at2759"/>
<sequence>MEKAQNMPTELMAYVLRMTQYSTLGLHELVNKIYANLLEEVFEGIELHAKKDGSEEYTEDFYYGFNNTDYPVGYNENLAKKYGIPTDPPSDIMHYEGLRKKGPEHRASLLRTPNHRVAASERRTLSFTVRAGLNSGAKEIERNRITFASCLMNCGTTALQFARTEGIIPVPEPTHAIAAAIREALECKKIMEEKVARPPPRRLYNPSAPLGFRLGSSRFTSPRKGLVLMAPAQPKSGLFVGINKGHVVTKRELPPRPSHRKGKATKRVTMVRGLIREVAGFAPYEKRITELLKVGKDKRALKVAKRKLGTHKRAKKKREEMANVLRKMRSAGTHTDKKK</sequence>
<evidence type="ECO:0000313" key="8">
    <source>
        <dbReference type="EMBL" id="RLN07348.1"/>
    </source>
</evidence>
<keyword evidence="3 5" id="KW-0687">Ribonucleoprotein</keyword>
<dbReference type="Gene3D" id="1.10.10.1760">
    <property type="entry name" value="60S ribosomal protein L36"/>
    <property type="match status" value="1"/>
</dbReference>
<dbReference type="GO" id="GO:0005634">
    <property type="term" value="C:nucleus"/>
    <property type="evidence" value="ECO:0007669"/>
    <property type="project" value="UniProtKB-SubCell"/>
</dbReference>
<dbReference type="InterPro" id="IPR000509">
    <property type="entry name" value="Ribosomal_eL36"/>
</dbReference>
<name>A0A3L6RNN8_PANMI</name>
<evidence type="ECO:0000313" key="9">
    <source>
        <dbReference type="Proteomes" id="UP000275267"/>
    </source>
</evidence>
<evidence type="ECO:0000256" key="1">
    <source>
        <dbReference type="ARBA" id="ARBA00006509"/>
    </source>
</evidence>
<dbReference type="AlphaFoldDB" id="A0A3L6RNN8"/>
<evidence type="ECO:0000256" key="4">
    <source>
        <dbReference type="PROSITE-ProRule" id="PRU00475"/>
    </source>
</evidence>
<reference evidence="9" key="1">
    <citation type="journal article" date="2019" name="Nat. Commun.">
        <title>The genome of broomcorn millet.</title>
        <authorList>
            <person name="Zou C."/>
            <person name="Miki D."/>
            <person name="Li D."/>
            <person name="Tang Q."/>
            <person name="Xiao L."/>
            <person name="Rajput S."/>
            <person name="Deng P."/>
            <person name="Jia W."/>
            <person name="Huang R."/>
            <person name="Zhang M."/>
            <person name="Sun Y."/>
            <person name="Hu J."/>
            <person name="Fu X."/>
            <person name="Schnable P.S."/>
            <person name="Li F."/>
            <person name="Zhang H."/>
            <person name="Feng B."/>
            <person name="Zhu X."/>
            <person name="Liu R."/>
            <person name="Schnable J.C."/>
            <person name="Zhu J.-K."/>
            <person name="Zhang H."/>
        </authorList>
    </citation>
    <scope>NUCLEOTIDE SEQUENCE [LARGE SCALE GENOMIC DNA]</scope>
</reference>
<dbReference type="GO" id="GO:0005840">
    <property type="term" value="C:ribosome"/>
    <property type="evidence" value="ECO:0007669"/>
    <property type="project" value="UniProtKB-KW"/>
</dbReference>
<evidence type="ECO:0000259" key="7">
    <source>
        <dbReference type="PROSITE" id="PS51136"/>
    </source>
</evidence>
<dbReference type="Proteomes" id="UP000275267">
    <property type="component" value="Unassembled WGS sequence"/>
</dbReference>
<keyword evidence="4" id="KW-0539">Nucleus</keyword>
<dbReference type="PROSITE" id="PS01190">
    <property type="entry name" value="RIBOSOMAL_L36E"/>
    <property type="match status" value="1"/>
</dbReference>
<dbReference type="EMBL" id="PQIB02000007">
    <property type="protein sequence ID" value="RLN07348.1"/>
    <property type="molecule type" value="Genomic_DNA"/>
</dbReference>
<dbReference type="GO" id="GO:1990904">
    <property type="term" value="C:ribonucleoprotein complex"/>
    <property type="evidence" value="ECO:0007669"/>
    <property type="project" value="UniProtKB-KW"/>
</dbReference>
<feature type="region of interest" description="Disordered" evidence="6">
    <location>
        <begin position="307"/>
        <end position="339"/>
    </location>
</feature>
<feature type="domain" description="WAC" evidence="7">
    <location>
        <begin position="1"/>
        <end position="54"/>
    </location>
</feature>
<comment type="caution">
    <text evidence="8">The sequence shown here is derived from an EMBL/GenBank/DDBJ whole genome shotgun (WGS) entry which is preliminary data.</text>
</comment>
<dbReference type="PROSITE" id="PS51136">
    <property type="entry name" value="WAC"/>
    <property type="match status" value="1"/>
</dbReference>
<comment type="similarity">
    <text evidence="1 5">Belongs to the eukaryotic ribosomal protein eL36 family.</text>
</comment>